<dbReference type="InterPro" id="IPR036291">
    <property type="entry name" value="NAD(P)-bd_dom_sf"/>
</dbReference>
<proteinExistence type="predicted"/>
<accession>A0A9W6SGV2</accession>
<gene>
    <name evidence="2" type="ORF">Afil01_17110</name>
</gene>
<comment type="caution">
    <text evidence="2">The sequence shown here is derived from an EMBL/GenBank/DDBJ whole genome shotgun (WGS) entry which is preliminary data.</text>
</comment>
<feature type="domain" description="NAD(P)-binding" evidence="1">
    <location>
        <begin position="6"/>
        <end position="178"/>
    </location>
</feature>
<dbReference type="Gene3D" id="3.90.25.10">
    <property type="entry name" value="UDP-galactose 4-epimerase, domain 1"/>
    <property type="match status" value="1"/>
</dbReference>
<dbReference type="SUPFAM" id="SSF51735">
    <property type="entry name" value="NAD(P)-binding Rossmann-fold domains"/>
    <property type="match status" value="1"/>
</dbReference>
<dbReference type="PANTHER" id="PTHR43162:SF1">
    <property type="entry name" value="PRESTALK A DIFFERENTIATION PROTEIN A"/>
    <property type="match status" value="1"/>
</dbReference>
<keyword evidence="3" id="KW-1185">Reference proteome</keyword>
<dbReference type="PANTHER" id="PTHR43162">
    <property type="match status" value="1"/>
</dbReference>
<evidence type="ECO:0000313" key="2">
    <source>
        <dbReference type="EMBL" id="GLZ76904.1"/>
    </source>
</evidence>
<dbReference type="RefSeq" id="WP_285662056.1">
    <property type="nucleotide sequence ID" value="NZ_BSTX01000001.1"/>
</dbReference>
<dbReference type="Proteomes" id="UP001165079">
    <property type="component" value="Unassembled WGS sequence"/>
</dbReference>
<name>A0A9W6SGV2_9ACTN</name>
<dbReference type="InterPro" id="IPR016040">
    <property type="entry name" value="NAD(P)-bd_dom"/>
</dbReference>
<sequence length="281" mass="29115">MLLVTGATAQVGGAVAAELDALGADFAVLVRDPARATALPASARRITGDLDDVESLRKAFAGVSALFLVVPGTGLDHTANAVAAAKDAGVGRIVLLSSLLADGEPVPAMGRWHRAREEMITASGIPATFLRPGGFMSNALEWAGTLREGGYVLDPMGPGRYAPIDPADIAAVAAAVLTGEGHERATYALTGDERVTIAEQAAVLAAELGREIEVRTAASPEDAVRARFPHGAPPELAAALVESFTAARSNTEGFASDDVRRLLGRPAGTFADWCRRNAHLF</sequence>
<protein>
    <submittedName>
        <fullName evidence="2">Nucleotide-diphosphate-sugar epimerase</fullName>
    </submittedName>
</protein>
<dbReference type="AlphaFoldDB" id="A0A9W6SGV2"/>
<evidence type="ECO:0000259" key="1">
    <source>
        <dbReference type="Pfam" id="PF13460"/>
    </source>
</evidence>
<dbReference type="InterPro" id="IPR051604">
    <property type="entry name" value="Ergot_Alk_Oxidoreductase"/>
</dbReference>
<reference evidence="2" key="1">
    <citation type="submission" date="2023-03" db="EMBL/GenBank/DDBJ databases">
        <title>Actinorhabdospora filicis NBRC 111898.</title>
        <authorList>
            <person name="Ichikawa N."/>
            <person name="Sato H."/>
            <person name="Tonouchi N."/>
        </authorList>
    </citation>
    <scope>NUCLEOTIDE SEQUENCE</scope>
    <source>
        <strain evidence="2">NBRC 111898</strain>
    </source>
</reference>
<organism evidence="2 3">
    <name type="scientific">Actinorhabdospora filicis</name>
    <dbReference type="NCBI Taxonomy" id="1785913"/>
    <lineage>
        <taxon>Bacteria</taxon>
        <taxon>Bacillati</taxon>
        <taxon>Actinomycetota</taxon>
        <taxon>Actinomycetes</taxon>
        <taxon>Micromonosporales</taxon>
        <taxon>Micromonosporaceae</taxon>
        <taxon>Actinorhabdospora</taxon>
    </lineage>
</organism>
<dbReference type="Pfam" id="PF13460">
    <property type="entry name" value="NAD_binding_10"/>
    <property type="match status" value="1"/>
</dbReference>
<dbReference type="Gene3D" id="3.40.50.720">
    <property type="entry name" value="NAD(P)-binding Rossmann-like Domain"/>
    <property type="match status" value="1"/>
</dbReference>
<dbReference type="EMBL" id="BSTX01000001">
    <property type="protein sequence ID" value="GLZ76904.1"/>
    <property type="molecule type" value="Genomic_DNA"/>
</dbReference>
<evidence type="ECO:0000313" key="3">
    <source>
        <dbReference type="Proteomes" id="UP001165079"/>
    </source>
</evidence>